<evidence type="ECO:0000256" key="5">
    <source>
        <dbReference type="ARBA" id="ARBA00038359"/>
    </source>
</evidence>
<evidence type="ECO:0000256" key="7">
    <source>
        <dbReference type="SAM" id="Phobius"/>
    </source>
</evidence>
<dbReference type="STRING" id="441959.B8MMI2"/>
<evidence type="ECO:0000313" key="9">
    <source>
        <dbReference type="EMBL" id="EED13736.1"/>
    </source>
</evidence>
<comment type="similarity">
    <text evidence="5">Belongs to the SAT4 family.</text>
</comment>
<dbReference type="Pfam" id="PF20684">
    <property type="entry name" value="Fung_rhodopsin"/>
    <property type="match status" value="1"/>
</dbReference>
<protein>
    <recommendedName>
        <fullName evidence="8">Rhodopsin domain-containing protein</fullName>
    </recommendedName>
</protein>
<dbReference type="InterPro" id="IPR049326">
    <property type="entry name" value="Rhodopsin_dom_fungi"/>
</dbReference>
<dbReference type="PhylomeDB" id="B8MMI2"/>
<evidence type="ECO:0000259" key="8">
    <source>
        <dbReference type="Pfam" id="PF20684"/>
    </source>
</evidence>
<keyword evidence="10" id="KW-1185">Reference proteome</keyword>
<keyword evidence="2 7" id="KW-0812">Transmembrane</keyword>
<evidence type="ECO:0000256" key="2">
    <source>
        <dbReference type="ARBA" id="ARBA00022692"/>
    </source>
</evidence>
<dbReference type="InterPro" id="IPR052337">
    <property type="entry name" value="SAT4-like"/>
</dbReference>
<dbReference type="RefSeq" id="XP_002485974.1">
    <property type="nucleotide sequence ID" value="XM_002485929.1"/>
</dbReference>
<evidence type="ECO:0000256" key="3">
    <source>
        <dbReference type="ARBA" id="ARBA00022989"/>
    </source>
</evidence>
<dbReference type="eggNOG" id="ENOG502SPBT">
    <property type="taxonomic scope" value="Eukaryota"/>
</dbReference>
<accession>B8MMI2</accession>
<reference evidence="10" key="1">
    <citation type="journal article" date="2015" name="Genome Announc.">
        <title>Genome sequence of the AIDS-associated pathogen Penicillium marneffei (ATCC18224) and its near taxonomic relative Talaromyces stipitatus (ATCC10500).</title>
        <authorList>
            <person name="Nierman W.C."/>
            <person name="Fedorova-Abrams N.D."/>
            <person name="Andrianopoulos A."/>
        </authorList>
    </citation>
    <scope>NUCLEOTIDE SEQUENCE [LARGE SCALE GENOMIC DNA]</scope>
    <source>
        <strain evidence="10">ATCC 10500 / CBS 375.48 / QM 6759 / NRRL 1006</strain>
    </source>
</reference>
<feature type="transmembrane region" description="Helical" evidence="7">
    <location>
        <begin position="207"/>
        <end position="232"/>
    </location>
</feature>
<feature type="region of interest" description="Disordered" evidence="6">
    <location>
        <begin position="296"/>
        <end position="328"/>
    </location>
</feature>
<comment type="subcellular location">
    <subcellularLocation>
        <location evidence="1">Membrane</location>
        <topology evidence="1">Multi-pass membrane protein</topology>
    </subcellularLocation>
</comment>
<feature type="domain" description="Rhodopsin" evidence="8">
    <location>
        <begin position="32"/>
        <end position="269"/>
    </location>
</feature>
<gene>
    <name evidence="9" type="ORF">TSTA_099840</name>
</gene>
<evidence type="ECO:0000313" key="10">
    <source>
        <dbReference type="Proteomes" id="UP000001745"/>
    </source>
</evidence>
<feature type="transmembrane region" description="Helical" evidence="7">
    <location>
        <begin position="92"/>
        <end position="115"/>
    </location>
</feature>
<dbReference type="Proteomes" id="UP000001745">
    <property type="component" value="Unassembled WGS sequence"/>
</dbReference>
<dbReference type="HOGENOM" id="CLU_028200_0_2_1"/>
<dbReference type="VEuPathDB" id="FungiDB:TSTA_099840"/>
<dbReference type="GO" id="GO:0016020">
    <property type="term" value="C:membrane"/>
    <property type="evidence" value="ECO:0007669"/>
    <property type="project" value="UniProtKB-SubCell"/>
</dbReference>
<dbReference type="PANTHER" id="PTHR33048">
    <property type="entry name" value="PTH11-LIKE INTEGRAL MEMBRANE PROTEIN (AFU_ORTHOLOGUE AFUA_5G11245)"/>
    <property type="match status" value="1"/>
</dbReference>
<feature type="transmembrane region" description="Helical" evidence="7">
    <location>
        <begin position="43"/>
        <end position="62"/>
    </location>
</feature>
<dbReference type="PANTHER" id="PTHR33048:SF47">
    <property type="entry name" value="INTEGRAL MEMBRANE PROTEIN-RELATED"/>
    <property type="match status" value="1"/>
</dbReference>
<dbReference type="OMA" id="NHGWKLY"/>
<dbReference type="InParanoid" id="B8MMI2"/>
<keyword evidence="3 7" id="KW-1133">Transmembrane helix</keyword>
<feature type="transmembrane region" description="Helical" evidence="7">
    <location>
        <begin position="12"/>
        <end position="31"/>
    </location>
</feature>
<feature type="transmembrane region" description="Helical" evidence="7">
    <location>
        <begin position="244"/>
        <end position="264"/>
    </location>
</feature>
<evidence type="ECO:0000256" key="1">
    <source>
        <dbReference type="ARBA" id="ARBA00004141"/>
    </source>
</evidence>
<sequence>MVNNANVPDKGPAFMAVTGVLAGIAFLLVVYRLIHGWTFRKAIYTDDILIACSMCVQIITTVTGDLANHYGFGRHKADIARTGGHLVVALKYFWLFQVFYKLVLCLTKLSFLTFYLRIFPSKRFHQICYATIAVIICGVFGFVLATIFQCIPVAGSWEKNLPAKCINNAWFRWWWAGYNTATDIWICLLPMPLLARLQLDTVRKVGVMLMFAIGLFVCVTSIVRITALVQSVSTTDPTWGSWDALLWSAIEANTGIICACLPFLKHPIKQMFPRLFSSFDSKITHSRPTYKLSALSNRGHRSHHNGEWQNLESSKVGTGSVGRGSVGAGSEDAIVPGHIMMKTDISLQTERIEESHYPERR</sequence>
<proteinExistence type="inferred from homology"/>
<evidence type="ECO:0000256" key="6">
    <source>
        <dbReference type="SAM" id="MobiDB-lite"/>
    </source>
</evidence>
<dbReference type="AlphaFoldDB" id="B8MMI2"/>
<name>B8MMI2_TALSN</name>
<dbReference type="EMBL" id="EQ962658">
    <property type="protein sequence ID" value="EED13736.1"/>
    <property type="molecule type" value="Genomic_DNA"/>
</dbReference>
<dbReference type="GeneID" id="8105427"/>
<evidence type="ECO:0000256" key="4">
    <source>
        <dbReference type="ARBA" id="ARBA00023136"/>
    </source>
</evidence>
<dbReference type="OrthoDB" id="444631at2759"/>
<feature type="transmembrane region" description="Helical" evidence="7">
    <location>
        <begin position="174"/>
        <end position="195"/>
    </location>
</feature>
<keyword evidence="4 7" id="KW-0472">Membrane</keyword>
<organism evidence="9 10">
    <name type="scientific">Talaromyces stipitatus (strain ATCC 10500 / CBS 375.48 / QM 6759 / NRRL 1006)</name>
    <name type="common">Penicillium stipitatum</name>
    <dbReference type="NCBI Taxonomy" id="441959"/>
    <lineage>
        <taxon>Eukaryota</taxon>
        <taxon>Fungi</taxon>
        <taxon>Dikarya</taxon>
        <taxon>Ascomycota</taxon>
        <taxon>Pezizomycotina</taxon>
        <taxon>Eurotiomycetes</taxon>
        <taxon>Eurotiomycetidae</taxon>
        <taxon>Eurotiales</taxon>
        <taxon>Trichocomaceae</taxon>
        <taxon>Talaromyces</taxon>
        <taxon>Talaromyces sect. Talaromyces</taxon>
    </lineage>
</organism>
<feature type="transmembrane region" description="Helical" evidence="7">
    <location>
        <begin position="127"/>
        <end position="154"/>
    </location>
</feature>